<dbReference type="PANTHER" id="PTHR11003">
    <property type="entry name" value="POTASSIUM CHANNEL, SUBFAMILY K"/>
    <property type="match status" value="1"/>
</dbReference>
<feature type="domain" description="Potassium channel" evidence="9">
    <location>
        <begin position="86"/>
        <end position="157"/>
    </location>
</feature>
<dbReference type="CDD" id="cd00051">
    <property type="entry name" value="EFh"/>
    <property type="match status" value="1"/>
</dbReference>
<proteinExistence type="predicted"/>
<dbReference type="EMBL" id="BEYU01000009">
    <property type="protein sequence ID" value="GBG24945.1"/>
    <property type="molecule type" value="Genomic_DNA"/>
</dbReference>
<reference evidence="10 11" key="1">
    <citation type="submission" date="2017-12" db="EMBL/GenBank/DDBJ databases">
        <title>Sequencing, de novo assembly and annotation of complete genome of a new Thraustochytrid species, strain FCC1311.</title>
        <authorList>
            <person name="Sedici K."/>
            <person name="Godart F."/>
            <person name="Aiese Cigliano R."/>
            <person name="Sanseverino W."/>
            <person name="Barakat M."/>
            <person name="Ortet P."/>
            <person name="Marechal E."/>
            <person name="Cagnac O."/>
            <person name="Amato A."/>
        </authorList>
    </citation>
    <scope>NUCLEOTIDE SEQUENCE [LARGE SCALE GENOMIC DNA]</scope>
</reference>
<keyword evidence="7 10" id="KW-0407">Ion channel</keyword>
<dbReference type="GO" id="GO:0005886">
    <property type="term" value="C:plasma membrane"/>
    <property type="evidence" value="ECO:0007669"/>
    <property type="project" value="TreeGrafter"/>
</dbReference>
<keyword evidence="11" id="KW-1185">Reference proteome</keyword>
<keyword evidence="2" id="KW-0813">Transport</keyword>
<dbReference type="GO" id="GO:0022841">
    <property type="term" value="F:potassium ion leak channel activity"/>
    <property type="evidence" value="ECO:0007669"/>
    <property type="project" value="TreeGrafter"/>
</dbReference>
<evidence type="ECO:0000256" key="4">
    <source>
        <dbReference type="ARBA" id="ARBA00022989"/>
    </source>
</evidence>
<dbReference type="Gene3D" id="1.10.287.70">
    <property type="match status" value="2"/>
</dbReference>
<evidence type="ECO:0000313" key="10">
    <source>
        <dbReference type="EMBL" id="GBG24945.1"/>
    </source>
</evidence>
<evidence type="ECO:0000256" key="1">
    <source>
        <dbReference type="ARBA" id="ARBA00004141"/>
    </source>
</evidence>
<protein>
    <submittedName>
        <fullName evidence="10">Two-pore potassium channel 3</fullName>
    </submittedName>
</protein>
<feature type="transmembrane region" description="Helical" evidence="8">
    <location>
        <begin position="79"/>
        <end position="100"/>
    </location>
</feature>
<feature type="transmembrane region" description="Helical" evidence="8">
    <location>
        <begin position="230"/>
        <end position="257"/>
    </location>
</feature>
<name>A0A2R5G338_9STRA</name>
<comment type="subcellular location">
    <subcellularLocation>
        <location evidence="1">Membrane</location>
        <topology evidence="1">Multi-pass membrane protein</topology>
    </subcellularLocation>
</comment>
<dbReference type="InParanoid" id="A0A2R5G338"/>
<evidence type="ECO:0000256" key="5">
    <source>
        <dbReference type="ARBA" id="ARBA00023065"/>
    </source>
</evidence>
<comment type="caution">
    <text evidence="10">The sequence shown here is derived from an EMBL/GenBank/DDBJ whole genome shotgun (WGS) entry which is preliminary data.</text>
</comment>
<organism evidence="10 11">
    <name type="scientific">Hondaea fermentalgiana</name>
    <dbReference type="NCBI Taxonomy" id="2315210"/>
    <lineage>
        <taxon>Eukaryota</taxon>
        <taxon>Sar</taxon>
        <taxon>Stramenopiles</taxon>
        <taxon>Bigyra</taxon>
        <taxon>Labyrinthulomycetes</taxon>
        <taxon>Thraustochytrida</taxon>
        <taxon>Thraustochytriidae</taxon>
        <taxon>Hondaea</taxon>
    </lineage>
</organism>
<evidence type="ECO:0000259" key="9">
    <source>
        <dbReference type="Pfam" id="PF07885"/>
    </source>
</evidence>
<dbReference type="AlphaFoldDB" id="A0A2R5G338"/>
<dbReference type="InterPro" id="IPR003280">
    <property type="entry name" value="2pore_dom_K_chnl"/>
</dbReference>
<feature type="domain" description="Potassium channel" evidence="9">
    <location>
        <begin position="186"/>
        <end position="256"/>
    </location>
</feature>
<evidence type="ECO:0000256" key="2">
    <source>
        <dbReference type="ARBA" id="ARBA00022448"/>
    </source>
</evidence>
<evidence type="ECO:0000256" key="7">
    <source>
        <dbReference type="ARBA" id="ARBA00023303"/>
    </source>
</evidence>
<keyword evidence="6 8" id="KW-0472">Membrane</keyword>
<dbReference type="InterPro" id="IPR013099">
    <property type="entry name" value="K_chnl_dom"/>
</dbReference>
<evidence type="ECO:0000256" key="3">
    <source>
        <dbReference type="ARBA" id="ARBA00022692"/>
    </source>
</evidence>
<evidence type="ECO:0000313" key="11">
    <source>
        <dbReference type="Proteomes" id="UP000241890"/>
    </source>
</evidence>
<accession>A0A2R5G338</accession>
<dbReference type="Proteomes" id="UP000241890">
    <property type="component" value="Unassembled WGS sequence"/>
</dbReference>
<dbReference type="SUPFAM" id="SSF47473">
    <property type="entry name" value="EF-hand"/>
    <property type="match status" value="1"/>
</dbReference>
<dbReference type="GO" id="GO:0015271">
    <property type="term" value="F:outward rectifier potassium channel activity"/>
    <property type="evidence" value="ECO:0007669"/>
    <property type="project" value="TreeGrafter"/>
</dbReference>
<dbReference type="GO" id="GO:0030322">
    <property type="term" value="P:stabilization of membrane potential"/>
    <property type="evidence" value="ECO:0007669"/>
    <property type="project" value="TreeGrafter"/>
</dbReference>
<keyword evidence="3 8" id="KW-0812">Transmembrane</keyword>
<sequence>MHLANSHGAGSTVVPLPAAPFIKNDENALDRAIGSHANDDRPAHLAEPGRPIDFAQKKRATVTVLEDASRQVESSSRSIWITLAALFLHVILALLIGQLLEDWSALESAYFGVVTLTTVGYGDFAPKTPGGRFFTSFYILYGVGVLGWTISTLTVAIAHRLEKLRKRSRQSTSRIPYVAKLGFGVGFVFLFGITYFCAVEGMTFIDSFYFTVVTLTTVGYGDVRLTSRRGLIFLVIYLAFGTVAMAKLIGDAIDAILEKERRRRREDILRRRLSVTELFQADADASGSLTEAEFIVFKFQQMGIVKPMDLRLVQNQFAALDRDGNGTVTLEEAKASTNR</sequence>
<gene>
    <name evidence="10" type="ORF">FCC1311_011622</name>
</gene>
<evidence type="ECO:0000256" key="6">
    <source>
        <dbReference type="ARBA" id="ARBA00023136"/>
    </source>
</evidence>
<dbReference type="InterPro" id="IPR011992">
    <property type="entry name" value="EF-hand-dom_pair"/>
</dbReference>
<dbReference type="Pfam" id="PF07885">
    <property type="entry name" value="Ion_trans_2"/>
    <property type="match status" value="2"/>
</dbReference>
<keyword evidence="5" id="KW-0406">Ion transport</keyword>
<feature type="transmembrane region" description="Helical" evidence="8">
    <location>
        <begin position="138"/>
        <end position="161"/>
    </location>
</feature>
<evidence type="ECO:0000256" key="8">
    <source>
        <dbReference type="SAM" id="Phobius"/>
    </source>
</evidence>
<dbReference type="Gene3D" id="1.10.238.10">
    <property type="entry name" value="EF-hand"/>
    <property type="match status" value="1"/>
</dbReference>
<dbReference type="PANTHER" id="PTHR11003:SF291">
    <property type="entry name" value="IP11374P"/>
    <property type="match status" value="1"/>
</dbReference>
<feature type="transmembrane region" description="Helical" evidence="8">
    <location>
        <begin position="181"/>
        <end position="210"/>
    </location>
</feature>
<keyword evidence="4 8" id="KW-1133">Transmembrane helix</keyword>
<dbReference type="PRINTS" id="PR01333">
    <property type="entry name" value="2POREKCHANEL"/>
</dbReference>
<dbReference type="GO" id="GO:0005509">
    <property type="term" value="F:calcium ion binding"/>
    <property type="evidence" value="ECO:0007669"/>
    <property type="project" value="InterPro"/>
</dbReference>
<dbReference type="SUPFAM" id="SSF81324">
    <property type="entry name" value="Voltage-gated potassium channels"/>
    <property type="match status" value="2"/>
</dbReference>
<dbReference type="InterPro" id="IPR002048">
    <property type="entry name" value="EF_hand_dom"/>
</dbReference>
<dbReference type="OrthoDB" id="415460at2759"/>